<evidence type="ECO:0000313" key="8">
    <source>
        <dbReference type="EMBL" id="KAF7556190.1"/>
    </source>
</evidence>
<evidence type="ECO:0000256" key="1">
    <source>
        <dbReference type="ARBA" id="ARBA00009431"/>
    </source>
</evidence>
<dbReference type="EC" id="3.4.16.5" evidence="2"/>
<feature type="signal peptide" evidence="7">
    <location>
        <begin position="1"/>
        <end position="17"/>
    </location>
</feature>
<organism evidence="8 9">
    <name type="scientific">Cylindrodendrum hubeiense</name>
    <dbReference type="NCBI Taxonomy" id="595255"/>
    <lineage>
        <taxon>Eukaryota</taxon>
        <taxon>Fungi</taxon>
        <taxon>Dikarya</taxon>
        <taxon>Ascomycota</taxon>
        <taxon>Pezizomycotina</taxon>
        <taxon>Sordariomycetes</taxon>
        <taxon>Hypocreomycetidae</taxon>
        <taxon>Hypocreales</taxon>
        <taxon>Nectriaceae</taxon>
        <taxon>Cylindrodendrum</taxon>
    </lineage>
</organism>
<dbReference type="EMBL" id="JAANBB010000014">
    <property type="protein sequence ID" value="KAF7556190.1"/>
    <property type="molecule type" value="Genomic_DNA"/>
</dbReference>
<comment type="caution">
    <text evidence="8">The sequence shown here is derived from an EMBL/GenBank/DDBJ whole genome shotgun (WGS) entry which is preliminary data.</text>
</comment>
<dbReference type="Gene3D" id="1.10.287.410">
    <property type="match status" value="1"/>
</dbReference>
<keyword evidence="9" id="KW-1185">Reference proteome</keyword>
<protein>
    <recommendedName>
        <fullName evidence="2">carboxypeptidase C</fullName>
        <ecNumber evidence="2">3.4.16.5</ecNumber>
    </recommendedName>
</protein>
<gene>
    <name evidence="8" type="ORF">G7Z17_g1661</name>
</gene>
<keyword evidence="3" id="KW-0121">Carboxypeptidase</keyword>
<proteinExistence type="inferred from homology"/>
<name>A0A9P5LCD0_9HYPO</name>
<dbReference type="OrthoDB" id="443318at2759"/>
<reference evidence="8" key="1">
    <citation type="submission" date="2020-03" db="EMBL/GenBank/DDBJ databases">
        <title>Draft Genome Sequence of Cylindrodendrum hubeiense.</title>
        <authorList>
            <person name="Buettner E."/>
            <person name="Kellner H."/>
        </authorList>
    </citation>
    <scope>NUCLEOTIDE SEQUENCE</scope>
    <source>
        <strain evidence="8">IHI 201604</strain>
    </source>
</reference>
<keyword evidence="7" id="KW-0732">Signal</keyword>
<dbReference type="Gene3D" id="3.40.50.1820">
    <property type="entry name" value="alpha/beta hydrolase"/>
    <property type="match status" value="2"/>
</dbReference>
<evidence type="ECO:0000256" key="4">
    <source>
        <dbReference type="ARBA" id="ARBA00022670"/>
    </source>
</evidence>
<dbReference type="Proteomes" id="UP000722485">
    <property type="component" value="Unassembled WGS sequence"/>
</dbReference>
<dbReference type="PANTHER" id="PTHR11802:SF113">
    <property type="entry name" value="SERINE CARBOXYPEPTIDASE CTSA-4.1"/>
    <property type="match status" value="1"/>
</dbReference>
<evidence type="ECO:0000256" key="7">
    <source>
        <dbReference type="SAM" id="SignalP"/>
    </source>
</evidence>
<keyword evidence="4" id="KW-0645">Protease</keyword>
<sequence length="359" mass="40671">MVRLWQCLIAGAAAVSANGTFRLQDVPKTICASTGSDKVGYFDFDNNSKHLFFWLAESRDNPSTDPVILWMNGGPGASSVAFGLFGELGPCLIDGPNATKPNPFAWNNHANLIFVDQPVNVGFSYSDDPVKNLEDAMTDMYAFLTSFMENFPKYAHQDFYIMELQTKKDVCNNVLNYCRDKSVSFIQAEHLSPYDFRQTCEDGGLCYQSVEWTEEYLNSSSTREQLGISDDIKFNIVDAELLQNFLDSGDMDADSIAWAEELLNQDYRILVYVGNKDWYCNAAGEKNLVHNLRWKHQSAFQARDSQPFTMDMQEIGIFKQVEGLSFVEIYDAGHMVPADKPQEALFLVESWIQDRLRST</sequence>
<dbReference type="InterPro" id="IPR001563">
    <property type="entry name" value="Peptidase_S10"/>
</dbReference>
<dbReference type="PANTHER" id="PTHR11802">
    <property type="entry name" value="SERINE PROTEASE FAMILY S10 SERINE CARBOXYPEPTIDASE"/>
    <property type="match status" value="1"/>
</dbReference>
<comment type="similarity">
    <text evidence="1">Belongs to the peptidase S10 family.</text>
</comment>
<accession>A0A9P5LCD0</accession>
<feature type="chain" id="PRO_5040201974" description="carboxypeptidase C" evidence="7">
    <location>
        <begin position="18"/>
        <end position="359"/>
    </location>
</feature>
<evidence type="ECO:0000313" key="9">
    <source>
        <dbReference type="Proteomes" id="UP000722485"/>
    </source>
</evidence>
<dbReference type="PROSITE" id="PS00560">
    <property type="entry name" value="CARBOXYPEPT_SER_HIS"/>
    <property type="match status" value="1"/>
</dbReference>
<evidence type="ECO:0000256" key="5">
    <source>
        <dbReference type="ARBA" id="ARBA00022801"/>
    </source>
</evidence>
<dbReference type="PRINTS" id="PR00724">
    <property type="entry name" value="CRBOXYPTASEC"/>
</dbReference>
<evidence type="ECO:0000256" key="2">
    <source>
        <dbReference type="ARBA" id="ARBA00012446"/>
    </source>
</evidence>
<evidence type="ECO:0000256" key="6">
    <source>
        <dbReference type="ARBA" id="ARBA00023180"/>
    </source>
</evidence>
<evidence type="ECO:0000256" key="3">
    <source>
        <dbReference type="ARBA" id="ARBA00022645"/>
    </source>
</evidence>
<dbReference type="AlphaFoldDB" id="A0A9P5LCD0"/>
<dbReference type="GO" id="GO:0004185">
    <property type="term" value="F:serine-type carboxypeptidase activity"/>
    <property type="evidence" value="ECO:0007669"/>
    <property type="project" value="UniProtKB-EC"/>
</dbReference>
<dbReference type="Pfam" id="PF00450">
    <property type="entry name" value="Peptidase_S10"/>
    <property type="match status" value="2"/>
</dbReference>
<dbReference type="GO" id="GO:0006508">
    <property type="term" value="P:proteolysis"/>
    <property type="evidence" value="ECO:0007669"/>
    <property type="project" value="UniProtKB-KW"/>
</dbReference>
<keyword evidence="5" id="KW-0378">Hydrolase</keyword>
<dbReference type="InterPro" id="IPR029058">
    <property type="entry name" value="AB_hydrolase_fold"/>
</dbReference>
<dbReference type="InterPro" id="IPR033124">
    <property type="entry name" value="Ser_caboxypep_his_AS"/>
</dbReference>
<dbReference type="SUPFAM" id="SSF53474">
    <property type="entry name" value="alpha/beta-Hydrolases"/>
    <property type="match status" value="1"/>
</dbReference>
<keyword evidence="6" id="KW-0325">Glycoprotein</keyword>